<dbReference type="EMBL" id="JACHDD010000004">
    <property type="protein sequence ID" value="MBB5424703.1"/>
    <property type="molecule type" value="Genomic_DNA"/>
</dbReference>
<gene>
    <name evidence="1" type="ORF">HDG40_002848</name>
</gene>
<protein>
    <submittedName>
        <fullName evidence="1">Uncharacterized protein</fullName>
    </submittedName>
</protein>
<dbReference type="AlphaFoldDB" id="A0A7W8V6I3"/>
<dbReference type="RefSeq" id="WP_184130098.1">
    <property type="nucleotide sequence ID" value="NZ_JACHDD010000004.1"/>
</dbReference>
<evidence type="ECO:0000313" key="2">
    <source>
        <dbReference type="Proteomes" id="UP000592780"/>
    </source>
</evidence>
<name>A0A7W8V6I3_PARAM</name>
<organism evidence="1 2">
    <name type="scientific">Paraburkholderia atlantica</name>
    <dbReference type="NCBI Taxonomy" id="2654982"/>
    <lineage>
        <taxon>Bacteria</taxon>
        <taxon>Pseudomonadati</taxon>
        <taxon>Pseudomonadota</taxon>
        <taxon>Betaproteobacteria</taxon>
        <taxon>Burkholderiales</taxon>
        <taxon>Burkholderiaceae</taxon>
        <taxon>Paraburkholderia</taxon>
    </lineage>
</organism>
<proteinExistence type="predicted"/>
<dbReference type="Proteomes" id="UP000592780">
    <property type="component" value="Unassembled WGS sequence"/>
</dbReference>
<reference evidence="1 2" key="1">
    <citation type="submission" date="2020-08" db="EMBL/GenBank/DDBJ databases">
        <title>Genomic Encyclopedia of Type Strains, Phase IV (KMG-V): Genome sequencing to study the core and pangenomes of soil and plant-associated prokaryotes.</title>
        <authorList>
            <person name="Whitman W."/>
        </authorList>
    </citation>
    <scope>NUCLEOTIDE SEQUENCE [LARGE SCALE GENOMIC DNA]</scope>
    <source>
        <strain evidence="1 2">JPY158</strain>
    </source>
</reference>
<evidence type="ECO:0000313" key="1">
    <source>
        <dbReference type="EMBL" id="MBB5424703.1"/>
    </source>
</evidence>
<sequence length="121" mass="13887">MRADPRPLGANFSDVVKRNEAQPIEARRLKAAVRTAKLRGKNAATKIENNSKIFVRLYVAKEMNLKIDENESLAAIRLCRDNPPFLTMWDHAVRIYYGVPDADQITIKVFLEWSKKYPVSI</sequence>
<comment type="caution">
    <text evidence="1">The sequence shown here is derived from an EMBL/GenBank/DDBJ whole genome shotgun (WGS) entry which is preliminary data.</text>
</comment>
<accession>A0A7W8V6I3</accession>
<keyword evidence="2" id="KW-1185">Reference proteome</keyword>